<sequence>MQQTTTVTVNQLTFDCLIEGDKKNELVVLLHGFPESSYMWRDLMKVLANNGFYCVAPNLRGYSKNACPKGKKHYTLTKLVSDVVGIAKHFSTAKFHLIGHDWGAAIGWKVAHDYKDFIISWTALSVPHIQAFCFAIFNDAEQQQKSQYIKNFQLPFLPELKIRKNNFALFKKLWVHSDADEVANYLSIFKNKKQLTAAISYYRSNYALFKKATTSNILGTITVPTLFIWGKKDMAIGSYAVEEGHEYVKGYYEFIALDDGHWLIQTAYKKIEAAILHHLHKFKTS</sequence>
<dbReference type="Pfam" id="PF00561">
    <property type="entry name" value="Abhydrolase_1"/>
    <property type="match status" value="1"/>
</dbReference>
<dbReference type="Proteomes" id="UP001232001">
    <property type="component" value="Chromosome"/>
</dbReference>
<dbReference type="InterPro" id="IPR000639">
    <property type="entry name" value="Epox_hydrolase-like"/>
</dbReference>
<protein>
    <submittedName>
        <fullName evidence="3">Alpha/beta hydrolase</fullName>
    </submittedName>
</protein>
<dbReference type="Gene3D" id="3.40.50.1820">
    <property type="entry name" value="alpha/beta hydrolase"/>
    <property type="match status" value="1"/>
</dbReference>
<accession>A0ABY8KZK6</accession>
<evidence type="ECO:0000259" key="2">
    <source>
        <dbReference type="Pfam" id="PF00561"/>
    </source>
</evidence>
<dbReference type="InterPro" id="IPR000073">
    <property type="entry name" value="AB_hydrolase_1"/>
</dbReference>
<evidence type="ECO:0000313" key="3">
    <source>
        <dbReference type="EMBL" id="WGH74662.1"/>
    </source>
</evidence>
<evidence type="ECO:0000313" key="4">
    <source>
        <dbReference type="Proteomes" id="UP001232001"/>
    </source>
</evidence>
<organism evidence="3 4">
    <name type="scientific">Tenacibaculum tangerinum</name>
    <dbReference type="NCBI Taxonomy" id="3038772"/>
    <lineage>
        <taxon>Bacteria</taxon>
        <taxon>Pseudomonadati</taxon>
        <taxon>Bacteroidota</taxon>
        <taxon>Flavobacteriia</taxon>
        <taxon>Flavobacteriales</taxon>
        <taxon>Flavobacteriaceae</taxon>
        <taxon>Tenacibaculum</taxon>
    </lineage>
</organism>
<reference evidence="3 4" key="1">
    <citation type="submission" date="2023-04" db="EMBL/GenBank/DDBJ databases">
        <title>Tenacibaculum tangerinum sp. nov., isolated from sea tidal flat of South Korea.</title>
        <authorList>
            <person name="Lee S.H."/>
            <person name="Kim J.-J."/>
        </authorList>
    </citation>
    <scope>NUCLEOTIDE SEQUENCE [LARGE SCALE GENOMIC DNA]</scope>
    <source>
        <strain evidence="3 4">GRR-S3-23</strain>
    </source>
</reference>
<dbReference type="PANTHER" id="PTHR43329">
    <property type="entry name" value="EPOXIDE HYDROLASE"/>
    <property type="match status" value="1"/>
</dbReference>
<dbReference type="SUPFAM" id="SSF53474">
    <property type="entry name" value="alpha/beta-Hydrolases"/>
    <property type="match status" value="1"/>
</dbReference>
<name>A0ABY8KZK6_9FLAO</name>
<keyword evidence="4" id="KW-1185">Reference proteome</keyword>
<proteinExistence type="predicted"/>
<dbReference type="GO" id="GO:0016787">
    <property type="term" value="F:hydrolase activity"/>
    <property type="evidence" value="ECO:0007669"/>
    <property type="project" value="UniProtKB-KW"/>
</dbReference>
<gene>
    <name evidence="3" type="ORF">P8625_11255</name>
</gene>
<dbReference type="PRINTS" id="PR00412">
    <property type="entry name" value="EPOXHYDRLASE"/>
</dbReference>
<dbReference type="RefSeq" id="WP_279650557.1">
    <property type="nucleotide sequence ID" value="NZ_CP122539.1"/>
</dbReference>
<dbReference type="EMBL" id="CP122539">
    <property type="protein sequence ID" value="WGH74662.1"/>
    <property type="molecule type" value="Genomic_DNA"/>
</dbReference>
<feature type="domain" description="AB hydrolase-1" evidence="2">
    <location>
        <begin position="26"/>
        <end position="264"/>
    </location>
</feature>
<dbReference type="InterPro" id="IPR029058">
    <property type="entry name" value="AB_hydrolase_fold"/>
</dbReference>
<keyword evidence="1 3" id="KW-0378">Hydrolase</keyword>
<evidence type="ECO:0000256" key="1">
    <source>
        <dbReference type="ARBA" id="ARBA00022801"/>
    </source>
</evidence>